<accession>A0A2U9TAT7</accession>
<dbReference type="AlphaFoldDB" id="A0A2U9TAT7"/>
<protein>
    <submittedName>
        <fullName evidence="1">Uncharacterized protein</fullName>
    </submittedName>
</protein>
<name>A0A2U9TAT7_9GAMM</name>
<dbReference type="Proteomes" id="UP000249447">
    <property type="component" value="Chromosome"/>
</dbReference>
<gene>
    <name evidence="1" type="ORF">C9I47_2620</name>
</gene>
<keyword evidence="2" id="KW-1185">Reference proteome</keyword>
<dbReference type="OrthoDB" id="9959082at2"/>
<reference evidence="1 2" key="1">
    <citation type="submission" date="2018-05" db="EMBL/GenBank/DDBJ databases">
        <title>The complete genome of Lysobacter maris HZ9B, a marine bacterium antagonistic against terrestrial plant pathogens.</title>
        <authorList>
            <person name="Zhang X.-Q."/>
        </authorList>
    </citation>
    <scope>NUCLEOTIDE SEQUENCE [LARGE SCALE GENOMIC DNA]</scope>
    <source>
        <strain evidence="1 2">HZ9B</strain>
    </source>
</reference>
<proteinExistence type="predicted"/>
<organism evidence="1 2">
    <name type="scientific">Marilutibacter maris</name>
    <dbReference type="NCBI Taxonomy" id="1605891"/>
    <lineage>
        <taxon>Bacteria</taxon>
        <taxon>Pseudomonadati</taxon>
        <taxon>Pseudomonadota</taxon>
        <taxon>Gammaproteobacteria</taxon>
        <taxon>Lysobacterales</taxon>
        <taxon>Lysobacteraceae</taxon>
        <taxon>Marilutibacter</taxon>
    </lineage>
</organism>
<evidence type="ECO:0000313" key="1">
    <source>
        <dbReference type="EMBL" id="AWV08297.1"/>
    </source>
</evidence>
<dbReference type="KEGG" id="lmb:C9I47_2620"/>
<sequence>MTEAFSIPRHSDFLGGYLDAVARTLTTDTELVGLSVTFADAVACDGDRMTDKHQRVPVENWSREFCAFVEGFLGIDARSRLGFYLVDYLCWFRDFSDGATCHRYDHRDPTTEVRYHVEWPDGCRVVLIANRTTRTPSLPDT</sequence>
<evidence type="ECO:0000313" key="2">
    <source>
        <dbReference type="Proteomes" id="UP000249447"/>
    </source>
</evidence>
<dbReference type="RefSeq" id="WP_111267338.1">
    <property type="nucleotide sequence ID" value="NZ_CP029843.1"/>
</dbReference>
<dbReference type="EMBL" id="CP029843">
    <property type="protein sequence ID" value="AWV08297.1"/>
    <property type="molecule type" value="Genomic_DNA"/>
</dbReference>